<dbReference type="Proteomes" id="UP000095285">
    <property type="component" value="Unassembled WGS sequence"/>
</dbReference>
<reference evidence="2" key="2">
    <citation type="submission" date="2016-11" db="UniProtKB">
        <authorList>
            <consortium name="WormBaseParasite"/>
        </authorList>
    </citation>
    <scope>IDENTIFICATION</scope>
</reference>
<protein>
    <submittedName>
        <fullName evidence="2">CKK domain-containing protein</fullName>
    </submittedName>
</protein>
<accession>A0A1I7VXP6</accession>
<dbReference type="WBParaSite" id="EN70_7424">
    <property type="protein sequence ID" value="EN70_7424"/>
    <property type="gene ID" value="EN70_7424"/>
</dbReference>
<evidence type="ECO:0000313" key="1">
    <source>
        <dbReference type="Proteomes" id="UP000095285"/>
    </source>
</evidence>
<dbReference type="PANTHER" id="PTHR31128:SF9">
    <property type="entry name" value="DUF3444 DOMAIN-CONTAINING PROTEIN-RELATED"/>
    <property type="match status" value="1"/>
</dbReference>
<keyword evidence="1" id="KW-1185">Reference proteome</keyword>
<reference evidence="1" key="1">
    <citation type="submission" date="2012-04" db="EMBL/GenBank/DDBJ databases">
        <title>The Genome Sequence of Loa loa.</title>
        <authorList>
            <consortium name="The Broad Institute Genome Sequencing Platform"/>
            <consortium name="Broad Institute Genome Sequencing Center for Infectious Disease"/>
            <person name="Nutman T.B."/>
            <person name="Fink D.L."/>
            <person name="Russ C."/>
            <person name="Young S."/>
            <person name="Zeng Q."/>
            <person name="Gargeya S."/>
            <person name="Alvarado L."/>
            <person name="Berlin A."/>
            <person name="Chapman S.B."/>
            <person name="Chen Z."/>
            <person name="Freedman E."/>
            <person name="Gellesch M."/>
            <person name="Goldberg J."/>
            <person name="Griggs A."/>
            <person name="Gujja S."/>
            <person name="Heilman E.R."/>
            <person name="Heiman D."/>
            <person name="Howarth C."/>
            <person name="Mehta T."/>
            <person name="Neiman D."/>
            <person name="Pearson M."/>
            <person name="Roberts A."/>
            <person name="Saif S."/>
            <person name="Shea T."/>
            <person name="Shenoy N."/>
            <person name="Sisk P."/>
            <person name="Stolte C."/>
            <person name="Sykes S."/>
            <person name="White J."/>
            <person name="Yandava C."/>
            <person name="Haas B."/>
            <person name="Henn M.R."/>
            <person name="Nusbaum C."/>
            <person name="Birren B."/>
        </authorList>
    </citation>
    <scope>NUCLEOTIDE SEQUENCE [LARGE SCALE GENOMIC DNA]</scope>
</reference>
<name>A0A1I7VXP6_LOALO</name>
<dbReference type="PANTHER" id="PTHR31128">
    <property type="entry name" value="PROTEIN CBR-CLEC-135-RELATED"/>
    <property type="match status" value="1"/>
</dbReference>
<organism evidence="1 2">
    <name type="scientific">Loa loa</name>
    <name type="common">Eye worm</name>
    <name type="synonym">Filaria loa</name>
    <dbReference type="NCBI Taxonomy" id="7209"/>
    <lineage>
        <taxon>Eukaryota</taxon>
        <taxon>Metazoa</taxon>
        <taxon>Ecdysozoa</taxon>
        <taxon>Nematoda</taxon>
        <taxon>Chromadorea</taxon>
        <taxon>Rhabditida</taxon>
        <taxon>Spirurina</taxon>
        <taxon>Spiruromorpha</taxon>
        <taxon>Filarioidea</taxon>
        <taxon>Onchocercidae</taxon>
        <taxon>Loa</taxon>
    </lineage>
</organism>
<sequence length="201" mass="22981">MASTPNVKCKPLKYESSRPVKCCVHGHKCSVALKTTSSEISTKSEESSKSISLEEEPLVLRLQRAKSTKESETTEDNSAFPMKRYYIGIVRPQTAELFVSRNTAFRVYHSLNEINDKKMSLCIVYKNSRGDFHHYLIKERFDENLGTNLLYVDCGDEEPPEFIGIEALIKYYTIYASLHSFSLANGLNVDVFPWWHLISNV</sequence>
<evidence type="ECO:0000313" key="2">
    <source>
        <dbReference type="WBParaSite" id="EN70_7424"/>
    </source>
</evidence>
<dbReference type="AlphaFoldDB" id="A0A1I7VXP6"/>
<proteinExistence type="predicted"/>